<protein>
    <submittedName>
        <fullName evidence="2">Uncharacterized protein</fullName>
    </submittedName>
</protein>
<proteinExistence type="predicted"/>
<name>A0AAV7LEW7_PLEWA</name>
<organism evidence="2 3">
    <name type="scientific">Pleurodeles waltl</name>
    <name type="common">Iberian ribbed newt</name>
    <dbReference type="NCBI Taxonomy" id="8319"/>
    <lineage>
        <taxon>Eukaryota</taxon>
        <taxon>Metazoa</taxon>
        <taxon>Chordata</taxon>
        <taxon>Craniata</taxon>
        <taxon>Vertebrata</taxon>
        <taxon>Euteleostomi</taxon>
        <taxon>Amphibia</taxon>
        <taxon>Batrachia</taxon>
        <taxon>Caudata</taxon>
        <taxon>Salamandroidea</taxon>
        <taxon>Salamandridae</taxon>
        <taxon>Pleurodelinae</taxon>
        <taxon>Pleurodeles</taxon>
    </lineage>
</organism>
<evidence type="ECO:0000256" key="1">
    <source>
        <dbReference type="SAM" id="MobiDB-lite"/>
    </source>
</evidence>
<dbReference type="Proteomes" id="UP001066276">
    <property type="component" value="Chromosome 11"/>
</dbReference>
<keyword evidence="3" id="KW-1185">Reference proteome</keyword>
<accession>A0AAV7LEW7</accession>
<feature type="region of interest" description="Disordered" evidence="1">
    <location>
        <begin position="89"/>
        <end position="120"/>
    </location>
</feature>
<dbReference type="AlphaFoldDB" id="A0AAV7LEW7"/>
<feature type="compositionally biased region" description="Polar residues" evidence="1">
    <location>
        <begin position="110"/>
        <end position="119"/>
    </location>
</feature>
<reference evidence="2" key="1">
    <citation type="journal article" date="2022" name="bioRxiv">
        <title>Sequencing and chromosome-scale assembly of the giantPleurodeles waltlgenome.</title>
        <authorList>
            <person name="Brown T."/>
            <person name="Elewa A."/>
            <person name="Iarovenko S."/>
            <person name="Subramanian E."/>
            <person name="Araus A.J."/>
            <person name="Petzold A."/>
            <person name="Susuki M."/>
            <person name="Suzuki K.-i.T."/>
            <person name="Hayashi T."/>
            <person name="Toyoda A."/>
            <person name="Oliveira C."/>
            <person name="Osipova E."/>
            <person name="Leigh N.D."/>
            <person name="Simon A."/>
            <person name="Yun M.H."/>
        </authorList>
    </citation>
    <scope>NUCLEOTIDE SEQUENCE</scope>
    <source>
        <strain evidence="2">20211129_DDA</strain>
        <tissue evidence="2">Liver</tissue>
    </source>
</reference>
<sequence>MWSQPPISWCVESAALQSNNLLRARRGIAWICPPAPRSPIWAIQAQRAFWLGRRESVGFARAASQCRPHLQAGAVHRVQGSRTGASARSLTCSDGSSHVPGGVSVRDRTGTASPSSVSIQAARGSFSARRRIQVGRAPPRLAQPLHGQLLIPWCS</sequence>
<evidence type="ECO:0000313" key="2">
    <source>
        <dbReference type="EMBL" id="KAJ1089559.1"/>
    </source>
</evidence>
<evidence type="ECO:0000313" key="3">
    <source>
        <dbReference type="Proteomes" id="UP001066276"/>
    </source>
</evidence>
<comment type="caution">
    <text evidence="2">The sequence shown here is derived from an EMBL/GenBank/DDBJ whole genome shotgun (WGS) entry which is preliminary data.</text>
</comment>
<dbReference type="EMBL" id="JANPWB010000015">
    <property type="protein sequence ID" value="KAJ1089559.1"/>
    <property type="molecule type" value="Genomic_DNA"/>
</dbReference>
<gene>
    <name evidence="2" type="ORF">NDU88_002710</name>
</gene>